<comment type="caution">
    <text evidence="2">The sequence shown here is derived from an EMBL/GenBank/DDBJ whole genome shotgun (WGS) entry which is preliminary data.</text>
</comment>
<protein>
    <submittedName>
        <fullName evidence="2">Uncharacterized protein</fullName>
    </submittedName>
</protein>
<evidence type="ECO:0000256" key="1">
    <source>
        <dbReference type="SAM" id="MobiDB-lite"/>
    </source>
</evidence>
<proteinExistence type="predicted"/>
<organism evidence="2 3">
    <name type="scientific">Haloferax namakaokahaiae</name>
    <dbReference type="NCBI Taxonomy" id="1748331"/>
    <lineage>
        <taxon>Archaea</taxon>
        <taxon>Methanobacteriati</taxon>
        <taxon>Methanobacteriota</taxon>
        <taxon>Stenosarchaea group</taxon>
        <taxon>Halobacteria</taxon>
        <taxon>Halobacteriales</taxon>
        <taxon>Haloferacaceae</taxon>
        <taxon>Haloferax</taxon>
    </lineage>
</organism>
<evidence type="ECO:0000313" key="2">
    <source>
        <dbReference type="EMBL" id="MFC7202931.1"/>
    </source>
</evidence>
<dbReference type="Proteomes" id="UP001596481">
    <property type="component" value="Unassembled WGS sequence"/>
</dbReference>
<evidence type="ECO:0000313" key="3">
    <source>
        <dbReference type="Proteomes" id="UP001596481"/>
    </source>
</evidence>
<accession>A0ABD5ZCR2</accession>
<dbReference type="EMBL" id="JBHTAA010000001">
    <property type="protein sequence ID" value="MFC7202931.1"/>
    <property type="molecule type" value="Genomic_DNA"/>
</dbReference>
<feature type="compositionally biased region" description="Acidic residues" evidence="1">
    <location>
        <begin position="7"/>
        <end position="29"/>
    </location>
</feature>
<reference evidence="2 3" key="1">
    <citation type="journal article" date="2019" name="Int. J. Syst. Evol. Microbiol.">
        <title>The Global Catalogue of Microorganisms (GCM) 10K type strain sequencing project: providing services to taxonomists for standard genome sequencing and annotation.</title>
        <authorList>
            <consortium name="The Broad Institute Genomics Platform"/>
            <consortium name="The Broad Institute Genome Sequencing Center for Infectious Disease"/>
            <person name="Wu L."/>
            <person name="Ma J."/>
        </authorList>
    </citation>
    <scope>NUCLEOTIDE SEQUENCE [LARGE SCALE GENOMIC DNA]</scope>
    <source>
        <strain evidence="2 3">DSM 29988</strain>
    </source>
</reference>
<gene>
    <name evidence="2" type="ORF">ACFQJC_05355</name>
</gene>
<keyword evidence="3" id="KW-1185">Reference proteome</keyword>
<dbReference type="RefSeq" id="WP_390222217.1">
    <property type="nucleotide sequence ID" value="NZ_JBHTAA010000001.1"/>
</dbReference>
<sequence>MTSNPELEVEELREDEESIEGDADDERVEDDPAAHLKDLEDGAGCTEIWSHLSESRDDD</sequence>
<name>A0ABD5ZCR2_9EURY</name>
<dbReference type="AlphaFoldDB" id="A0ABD5ZCR2"/>
<feature type="region of interest" description="Disordered" evidence="1">
    <location>
        <begin position="1"/>
        <end position="30"/>
    </location>
</feature>